<accession>A0A4C1TLV7</accession>
<dbReference type="InterPro" id="IPR001254">
    <property type="entry name" value="Trypsin_dom"/>
</dbReference>
<dbReference type="STRING" id="151549.A0A4C1TLV7"/>
<comment type="caution">
    <text evidence="7">The sequence shown here is derived from an EMBL/GenBank/DDBJ whole genome shotgun (WGS) entry which is preliminary data.</text>
</comment>
<keyword evidence="3 5" id="KW-0720">Serine protease</keyword>
<dbReference type="InterPro" id="IPR043504">
    <property type="entry name" value="Peptidase_S1_PA_chymotrypsin"/>
</dbReference>
<dbReference type="InterPro" id="IPR033116">
    <property type="entry name" value="TRYPSIN_SER"/>
</dbReference>
<evidence type="ECO:0000256" key="5">
    <source>
        <dbReference type="RuleBase" id="RU363034"/>
    </source>
</evidence>
<evidence type="ECO:0000256" key="3">
    <source>
        <dbReference type="ARBA" id="ARBA00022825"/>
    </source>
</evidence>
<dbReference type="GO" id="GO:0004252">
    <property type="term" value="F:serine-type endopeptidase activity"/>
    <property type="evidence" value="ECO:0007669"/>
    <property type="project" value="InterPro"/>
</dbReference>
<gene>
    <name evidence="7" type="primary">TRYP7</name>
    <name evidence="7" type="ORF">EVAR_6685_1</name>
</gene>
<dbReference type="SUPFAM" id="SSF50494">
    <property type="entry name" value="Trypsin-like serine proteases"/>
    <property type="match status" value="1"/>
</dbReference>
<name>A0A4C1TLV7_EUMVA</name>
<dbReference type="PROSITE" id="PS00135">
    <property type="entry name" value="TRYPSIN_SER"/>
    <property type="match status" value="1"/>
</dbReference>
<evidence type="ECO:0000256" key="1">
    <source>
        <dbReference type="ARBA" id="ARBA00022670"/>
    </source>
</evidence>
<reference evidence="7 8" key="1">
    <citation type="journal article" date="2019" name="Commun. Biol.">
        <title>The bagworm genome reveals a unique fibroin gene that provides high tensile strength.</title>
        <authorList>
            <person name="Kono N."/>
            <person name="Nakamura H."/>
            <person name="Ohtoshi R."/>
            <person name="Tomita M."/>
            <person name="Numata K."/>
            <person name="Arakawa K."/>
        </authorList>
    </citation>
    <scope>NUCLEOTIDE SEQUENCE [LARGE SCALE GENOMIC DNA]</scope>
</reference>
<dbReference type="Pfam" id="PF00089">
    <property type="entry name" value="Trypsin"/>
    <property type="match status" value="1"/>
</dbReference>
<organism evidence="7 8">
    <name type="scientific">Eumeta variegata</name>
    <name type="common">Bagworm moth</name>
    <name type="synonym">Eumeta japonica</name>
    <dbReference type="NCBI Taxonomy" id="151549"/>
    <lineage>
        <taxon>Eukaryota</taxon>
        <taxon>Metazoa</taxon>
        <taxon>Ecdysozoa</taxon>
        <taxon>Arthropoda</taxon>
        <taxon>Hexapoda</taxon>
        <taxon>Insecta</taxon>
        <taxon>Pterygota</taxon>
        <taxon>Neoptera</taxon>
        <taxon>Endopterygota</taxon>
        <taxon>Lepidoptera</taxon>
        <taxon>Glossata</taxon>
        <taxon>Ditrysia</taxon>
        <taxon>Tineoidea</taxon>
        <taxon>Psychidae</taxon>
        <taxon>Oiketicinae</taxon>
        <taxon>Eumeta</taxon>
    </lineage>
</organism>
<dbReference type="PANTHER" id="PTHR24252:SF7">
    <property type="entry name" value="HYALIN"/>
    <property type="match status" value="1"/>
</dbReference>
<evidence type="ECO:0000256" key="2">
    <source>
        <dbReference type="ARBA" id="ARBA00022801"/>
    </source>
</evidence>
<keyword evidence="2 5" id="KW-0378">Hydrolase</keyword>
<evidence type="ECO:0000313" key="8">
    <source>
        <dbReference type="Proteomes" id="UP000299102"/>
    </source>
</evidence>
<dbReference type="FunFam" id="2.40.10.10:FF:000006">
    <property type="entry name" value="Serine proteinase stubble"/>
    <property type="match status" value="1"/>
</dbReference>
<dbReference type="OrthoDB" id="546450at2759"/>
<sequence>MFNALKNYSTLFLSLNTVTVPLVGNTDVTIPMVGVPPLSSHDPYYNLDPEPLLDFNNDPPFYYGPTPKKARSHCCNGCGERGYGVRIVGGTPAQRHSSPWLARLLYRNSFGCGASIVNTRHVITAAHCVKGFMWFMFRVTFGEHDRCSTVLADARYVVSVAAHNFSLSDLRNDIALLKLSSSAVYSNAVKPICLPKNDLNTYAGVKGLVAGWGATAETGNWSCTLLQAEMPVLEQSDCRRTSYNANKIADDMLCAGYPTTAEKDACTGDSGGPLIADTGKRVYELIGVVSWGYGCARKGFPGIYTRVSKYLDWIKDNTDSCYCTS</sequence>
<dbReference type="AlphaFoldDB" id="A0A4C1TLV7"/>
<evidence type="ECO:0000256" key="4">
    <source>
        <dbReference type="ARBA" id="ARBA00023157"/>
    </source>
</evidence>
<dbReference type="InterPro" id="IPR001314">
    <property type="entry name" value="Peptidase_S1A"/>
</dbReference>
<dbReference type="InterPro" id="IPR009003">
    <property type="entry name" value="Peptidase_S1_PA"/>
</dbReference>
<evidence type="ECO:0000259" key="6">
    <source>
        <dbReference type="PROSITE" id="PS50240"/>
    </source>
</evidence>
<dbReference type="PRINTS" id="PR00722">
    <property type="entry name" value="CHYMOTRYPSIN"/>
</dbReference>
<dbReference type="PROSITE" id="PS00134">
    <property type="entry name" value="TRYPSIN_HIS"/>
    <property type="match status" value="1"/>
</dbReference>
<dbReference type="PANTHER" id="PTHR24252">
    <property type="entry name" value="ACROSIN-RELATED"/>
    <property type="match status" value="1"/>
</dbReference>
<keyword evidence="1 5" id="KW-0645">Protease</keyword>
<keyword evidence="4" id="KW-1015">Disulfide bond</keyword>
<keyword evidence="8" id="KW-1185">Reference proteome</keyword>
<dbReference type="InterPro" id="IPR018114">
    <property type="entry name" value="TRYPSIN_HIS"/>
</dbReference>
<feature type="domain" description="Peptidase S1" evidence="6">
    <location>
        <begin position="87"/>
        <end position="319"/>
    </location>
</feature>
<dbReference type="PROSITE" id="PS50240">
    <property type="entry name" value="TRYPSIN_DOM"/>
    <property type="match status" value="1"/>
</dbReference>
<proteinExistence type="predicted"/>
<dbReference type="CDD" id="cd00190">
    <property type="entry name" value="Tryp_SPc"/>
    <property type="match status" value="1"/>
</dbReference>
<protein>
    <submittedName>
        <fullName evidence="7">Trypsin-7</fullName>
    </submittedName>
</protein>
<dbReference type="Gene3D" id="2.40.10.10">
    <property type="entry name" value="Trypsin-like serine proteases"/>
    <property type="match status" value="1"/>
</dbReference>
<dbReference type="Proteomes" id="UP000299102">
    <property type="component" value="Unassembled WGS sequence"/>
</dbReference>
<dbReference type="GO" id="GO:0006508">
    <property type="term" value="P:proteolysis"/>
    <property type="evidence" value="ECO:0007669"/>
    <property type="project" value="UniProtKB-KW"/>
</dbReference>
<evidence type="ECO:0000313" key="7">
    <source>
        <dbReference type="EMBL" id="GBP15045.1"/>
    </source>
</evidence>
<dbReference type="SMART" id="SM00020">
    <property type="entry name" value="Tryp_SPc"/>
    <property type="match status" value="1"/>
</dbReference>
<dbReference type="EMBL" id="BGZK01000068">
    <property type="protein sequence ID" value="GBP15045.1"/>
    <property type="molecule type" value="Genomic_DNA"/>
</dbReference>